<dbReference type="EMBL" id="PFBV01000002">
    <property type="protein sequence ID" value="PIT88719.1"/>
    <property type="molecule type" value="Genomic_DNA"/>
</dbReference>
<feature type="domain" description="YrdC-like" evidence="12">
    <location>
        <begin position="6"/>
        <end position="203"/>
    </location>
</feature>
<evidence type="ECO:0000256" key="5">
    <source>
        <dbReference type="ARBA" id="ARBA00022679"/>
    </source>
</evidence>
<dbReference type="GO" id="GO:0000049">
    <property type="term" value="F:tRNA binding"/>
    <property type="evidence" value="ECO:0007669"/>
    <property type="project" value="TreeGrafter"/>
</dbReference>
<dbReference type="EC" id="2.7.7.87" evidence="3"/>
<evidence type="ECO:0000256" key="8">
    <source>
        <dbReference type="ARBA" id="ARBA00022741"/>
    </source>
</evidence>
<keyword evidence="7" id="KW-0548">Nucleotidyltransferase</keyword>
<reference evidence="14" key="1">
    <citation type="submission" date="2017-09" db="EMBL/GenBank/DDBJ databases">
        <title>Depth-based differentiation of microbial function through sediment-hosted aquifers and enrichment of novel symbionts in the deep terrestrial subsurface.</title>
        <authorList>
            <person name="Probst A.J."/>
            <person name="Ladd B."/>
            <person name="Jarett J.K."/>
            <person name="Geller-Mcgrath D.E."/>
            <person name="Sieber C.M.K."/>
            <person name="Emerson J.B."/>
            <person name="Anantharaman K."/>
            <person name="Thomas B.C."/>
            <person name="Malmstrom R."/>
            <person name="Stieglmeier M."/>
            <person name="Klingl A."/>
            <person name="Woyke T."/>
            <person name="Ryan C.M."/>
            <person name="Banfield J.F."/>
        </authorList>
    </citation>
    <scope>NUCLEOTIDE SEQUENCE [LARGE SCALE GENOMIC DNA]</scope>
</reference>
<sequence>MIILKITDLDKVVELLRKGKEIIFPTETSYGLGCDATNQFAVDTIFKIKERPIAKSLLIIVLNAETAKKYLVWNEMLEKISQKYWPGPLTVIGSYKKNPFWQFWKKNLARGVVGTDNSVAVRVTDYPLMSELSARLGCPIVATSANVSGNGDFYNSQEVIGQFSDQKFSPDALIDGGALPLRSPTTIVSVIDNKLKVLRQGECIVEI</sequence>
<evidence type="ECO:0000313" key="14">
    <source>
        <dbReference type="Proteomes" id="UP000231426"/>
    </source>
</evidence>
<name>A0A2M6W7E7_9BACT</name>
<dbReference type="GO" id="GO:0061710">
    <property type="term" value="F:L-threonylcarbamoyladenylate synthase"/>
    <property type="evidence" value="ECO:0007669"/>
    <property type="project" value="UniProtKB-EC"/>
</dbReference>
<dbReference type="GO" id="GO:0005524">
    <property type="term" value="F:ATP binding"/>
    <property type="evidence" value="ECO:0007669"/>
    <property type="project" value="UniProtKB-KW"/>
</dbReference>
<comment type="catalytic activity">
    <reaction evidence="11">
        <text>L-threonine + hydrogencarbonate + ATP = L-threonylcarbamoyladenylate + diphosphate + H2O</text>
        <dbReference type="Rhea" id="RHEA:36407"/>
        <dbReference type="ChEBI" id="CHEBI:15377"/>
        <dbReference type="ChEBI" id="CHEBI:17544"/>
        <dbReference type="ChEBI" id="CHEBI:30616"/>
        <dbReference type="ChEBI" id="CHEBI:33019"/>
        <dbReference type="ChEBI" id="CHEBI:57926"/>
        <dbReference type="ChEBI" id="CHEBI:73682"/>
        <dbReference type="EC" id="2.7.7.87"/>
    </reaction>
</comment>
<gene>
    <name evidence="13" type="ORF">COU29_00510</name>
</gene>
<dbReference type="InterPro" id="IPR050156">
    <property type="entry name" value="TC-AMP_synthase_SUA5"/>
</dbReference>
<comment type="subcellular location">
    <subcellularLocation>
        <location evidence="1">Cytoplasm</location>
    </subcellularLocation>
</comment>
<dbReference type="Pfam" id="PF01300">
    <property type="entry name" value="Sua5_yciO_yrdC"/>
    <property type="match status" value="1"/>
</dbReference>
<dbReference type="InterPro" id="IPR006070">
    <property type="entry name" value="Sua5-like_dom"/>
</dbReference>
<keyword evidence="6" id="KW-0819">tRNA processing</keyword>
<evidence type="ECO:0000259" key="12">
    <source>
        <dbReference type="PROSITE" id="PS51163"/>
    </source>
</evidence>
<dbReference type="AlphaFoldDB" id="A0A2M6W7E7"/>
<dbReference type="PANTHER" id="PTHR17490:SF16">
    <property type="entry name" value="THREONYLCARBAMOYL-AMP SYNTHASE"/>
    <property type="match status" value="1"/>
</dbReference>
<dbReference type="InterPro" id="IPR017945">
    <property type="entry name" value="DHBP_synth_RibB-like_a/b_dom"/>
</dbReference>
<dbReference type="SUPFAM" id="SSF55821">
    <property type="entry name" value="YrdC/RibB"/>
    <property type="match status" value="1"/>
</dbReference>
<evidence type="ECO:0000256" key="3">
    <source>
        <dbReference type="ARBA" id="ARBA00012584"/>
    </source>
</evidence>
<dbReference type="GO" id="GO:0005737">
    <property type="term" value="C:cytoplasm"/>
    <property type="evidence" value="ECO:0007669"/>
    <property type="project" value="UniProtKB-SubCell"/>
</dbReference>
<evidence type="ECO:0000256" key="9">
    <source>
        <dbReference type="ARBA" id="ARBA00022840"/>
    </source>
</evidence>
<dbReference type="GO" id="GO:0006450">
    <property type="term" value="P:regulation of translational fidelity"/>
    <property type="evidence" value="ECO:0007669"/>
    <property type="project" value="TreeGrafter"/>
</dbReference>
<evidence type="ECO:0000256" key="4">
    <source>
        <dbReference type="ARBA" id="ARBA00022490"/>
    </source>
</evidence>
<evidence type="ECO:0000256" key="7">
    <source>
        <dbReference type="ARBA" id="ARBA00022695"/>
    </source>
</evidence>
<dbReference type="GO" id="GO:0008033">
    <property type="term" value="P:tRNA processing"/>
    <property type="evidence" value="ECO:0007669"/>
    <property type="project" value="UniProtKB-KW"/>
</dbReference>
<evidence type="ECO:0000256" key="10">
    <source>
        <dbReference type="ARBA" id="ARBA00029774"/>
    </source>
</evidence>
<keyword evidence="8" id="KW-0547">Nucleotide-binding</keyword>
<dbReference type="PROSITE" id="PS51163">
    <property type="entry name" value="YRDC"/>
    <property type="match status" value="1"/>
</dbReference>
<evidence type="ECO:0000313" key="13">
    <source>
        <dbReference type="EMBL" id="PIT88719.1"/>
    </source>
</evidence>
<evidence type="ECO:0000256" key="1">
    <source>
        <dbReference type="ARBA" id="ARBA00004496"/>
    </source>
</evidence>
<dbReference type="Proteomes" id="UP000231426">
    <property type="component" value="Unassembled WGS sequence"/>
</dbReference>
<dbReference type="NCBIfam" id="TIGR00057">
    <property type="entry name" value="L-threonylcarbamoyladenylate synthase"/>
    <property type="match status" value="1"/>
</dbReference>
<evidence type="ECO:0000256" key="2">
    <source>
        <dbReference type="ARBA" id="ARBA00007663"/>
    </source>
</evidence>
<dbReference type="GO" id="GO:0003725">
    <property type="term" value="F:double-stranded RNA binding"/>
    <property type="evidence" value="ECO:0007669"/>
    <property type="project" value="InterPro"/>
</dbReference>
<keyword evidence="4" id="KW-0963">Cytoplasm</keyword>
<accession>A0A2M6W7E7</accession>
<protein>
    <recommendedName>
        <fullName evidence="10">L-threonylcarbamoyladenylate synthase</fullName>
        <ecNumber evidence="3">2.7.7.87</ecNumber>
    </recommendedName>
    <alternativeName>
        <fullName evidence="10">L-threonylcarbamoyladenylate synthase</fullName>
    </alternativeName>
</protein>
<keyword evidence="9" id="KW-0067">ATP-binding</keyword>
<keyword evidence="5" id="KW-0808">Transferase</keyword>
<proteinExistence type="inferred from homology"/>
<evidence type="ECO:0000256" key="11">
    <source>
        <dbReference type="ARBA" id="ARBA00048366"/>
    </source>
</evidence>
<comment type="similarity">
    <text evidence="2">Belongs to the SUA5 family.</text>
</comment>
<organism evidence="13 14">
    <name type="scientific">Candidatus Magasanikbacteria bacterium CG10_big_fil_rev_8_21_14_0_10_36_32</name>
    <dbReference type="NCBI Taxonomy" id="1974646"/>
    <lineage>
        <taxon>Bacteria</taxon>
        <taxon>Candidatus Magasanikiibacteriota</taxon>
    </lineage>
</organism>
<comment type="caution">
    <text evidence="13">The sequence shown here is derived from an EMBL/GenBank/DDBJ whole genome shotgun (WGS) entry which is preliminary data.</text>
</comment>
<dbReference type="PANTHER" id="PTHR17490">
    <property type="entry name" value="SUA5"/>
    <property type="match status" value="1"/>
</dbReference>
<evidence type="ECO:0000256" key="6">
    <source>
        <dbReference type="ARBA" id="ARBA00022694"/>
    </source>
</evidence>
<dbReference type="Gene3D" id="3.90.870.10">
    <property type="entry name" value="DHBP synthase"/>
    <property type="match status" value="1"/>
</dbReference>